<accession>A0A559JTE1</accession>
<keyword evidence="3" id="KW-0328">Glycosyltransferase</keyword>
<dbReference type="RefSeq" id="WP_144698858.1">
    <property type="nucleotide sequence ID" value="NZ_VNJJ01000002.1"/>
</dbReference>
<keyword evidence="7" id="KW-1185">Reference proteome</keyword>
<sequence>MKISIVLYAQHYRLAVQCLDRIQQFTSIPYELLIVADDGLDDVINFLTFEYEHRVIRNEGKSVASAYNLGAAASSGERIVFLRDQIMVSEGWLEALSGCLDKHPNAAIAGPMMNDVSGEQRISVLFKNKEHLYQSAPILRLNKSDVYTRVPRLISLLMMIPRECYDRIGGFDERFEIETYEDDDLCYRALMLNYDLYIAEGSVVFWLEPPPMDPNDPVDLATVRRCAVGAFGSR</sequence>
<evidence type="ECO:0000256" key="2">
    <source>
        <dbReference type="ARBA" id="ARBA00006739"/>
    </source>
</evidence>
<dbReference type="Gene3D" id="3.90.550.10">
    <property type="entry name" value="Spore Coat Polysaccharide Biosynthesis Protein SpsA, Chain A"/>
    <property type="match status" value="1"/>
</dbReference>
<dbReference type="Proteomes" id="UP000316330">
    <property type="component" value="Unassembled WGS sequence"/>
</dbReference>
<proteinExistence type="inferred from homology"/>
<dbReference type="SUPFAM" id="SSF53448">
    <property type="entry name" value="Nucleotide-diphospho-sugar transferases"/>
    <property type="match status" value="1"/>
</dbReference>
<name>A0A559JTE1_9BACL</name>
<evidence type="ECO:0000256" key="1">
    <source>
        <dbReference type="ARBA" id="ARBA00004776"/>
    </source>
</evidence>
<dbReference type="PANTHER" id="PTHR43179">
    <property type="entry name" value="RHAMNOSYLTRANSFERASE WBBL"/>
    <property type="match status" value="1"/>
</dbReference>
<evidence type="ECO:0000313" key="6">
    <source>
        <dbReference type="EMBL" id="TVY03149.1"/>
    </source>
</evidence>
<comment type="caution">
    <text evidence="6">The sequence shown here is derived from an EMBL/GenBank/DDBJ whole genome shotgun (WGS) entry which is preliminary data.</text>
</comment>
<protein>
    <submittedName>
        <fullName evidence="6">Glycosyltransferase</fullName>
    </submittedName>
</protein>
<dbReference type="OrthoDB" id="9815923at2"/>
<dbReference type="GO" id="GO:0016757">
    <property type="term" value="F:glycosyltransferase activity"/>
    <property type="evidence" value="ECO:0007669"/>
    <property type="project" value="UniProtKB-KW"/>
</dbReference>
<dbReference type="EMBL" id="VNJJ01000002">
    <property type="protein sequence ID" value="TVY03149.1"/>
    <property type="molecule type" value="Genomic_DNA"/>
</dbReference>
<evidence type="ECO:0000313" key="7">
    <source>
        <dbReference type="Proteomes" id="UP000316330"/>
    </source>
</evidence>
<gene>
    <name evidence="6" type="ORF">FPZ45_04520</name>
</gene>
<keyword evidence="4 6" id="KW-0808">Transferase</keyword>
<dbReference type="Pfam" id="PF10111">
    <property type="entry name" value="Glyco_tranf_2_2"/>
    <property type="match status" value="1"/>
</dbReference>
<dbReference type="InterPro" id="IPR019290">
    <property type="entry name" value="GlycosylTrfase-like_prok"/>
</dbReference>
<dbReference type="AlphaFoldDB" id="A0A559JTE1"/>
<evidence type="ECO:0000259" key="5">
    <source>
        <dbReference type="Pfam" id="PF10111"/>
    </source>
</evidence>
<comment type="pathway">
    <text evidence="1">Cell wall biogenesis; cell wall polysaccharide biosynthesis.</text>
</comment>
<evidence type="ECO:0000256" key="3">
    <source>
        <dbReference type="ARBA" id="ARBA00022676"/>
    </source>
</evidence>
<dbReference type="PANTHER" id="PTHR43179:SF12">
    <property type="entry name" value="GALACTOFURANOSYLTRANSFERASE GLFT2"/>
    <property type="match status" value="1"/>
</dbReference>
<reference evidence="6 7" key="1">
    <citation type="submission" date="2019-07" db="EMBL/GenBank/DDBJ databases">
        <authorList>
            <person name="Kim J."/>
        </authorList>
    </citation>
    <scope>NUCLEOTIDE SEQUENCE [LARGE SCALE GENOMIC DNA]</scope>
    <source>
        <strain evidence="6 7">G13</strain>
    </source>
</reference>
<comment type="similarity">
    <text evidence="2">Belongs to the glycosyltransferase 2 family.</text>
</comment>
<dbReference type="InterPro" id="IPR029044">
    <property type="entry name" value="Nucleotide-diphossugar_trans"/>
</dbReference>
<organism evidence="6 7">
    <name type="scientific">Cohnella terricola</name>
    <dbReference type="NCBI Taxonomy" id="1289167"/>
    <lineage>
        <taxon>Bacteria</taxon>
        <taxon>Bacillati</taxon>
        <taxon>Bacillota</taxon>
        <taxon>Bacilli</taxon>
        <taxon>Bacillales</taxon>
        <taxon>Paenibacillaceae</taxon>
        <taxon>Cohnella</taxon>
    </lineage>
</organism>
<evidence type="ECO:0000256" key="4">
    <source>
        <dbReference type="ARBA" id="ARBA00022679"/>
    </source>
</evidence>
<feature type="domain" description="Glycosyltransferase 2-like prokaryotic type" evidence="5">
    <location>
        <begin position="20"/>
        <end position="190"/>
    </location>
</feature>